<keyword evidence="5 8" id="KW-0812">Transmembrane</keyword>
<keyword evidence="6 8" id="KW-1133">Transmembrane helix</keyword>
<dbReference type="EC" id="3.2.1.52" evidence="9"/>
<feature type="transmembrane region" description="Helical" evidence="8">
    <location>
        <begin position="390"/>
        <end position="412"/>
    </location>
</feature>
<evidence type="ECO:0000256" key="6">
    <source>
        <dbReference type="ARBA" id="ARBA00022989"/>
    </source>
</evidence>
<dbReference type="Gene3D" id="1.20.1250.20">
    <property type="entry name" value="MFS general substrate transporter like domains"/>
    <property type="match status" value="2"/>
</dbReference>
<dbReference type="PANTHER" id="PTHR43702">
    <property type="entry name" value="L-FUCOSE-PROTON SYMPORTER"/>
    <property type="match status" value="1"/>
</dbReference>
<name>A0A1A0DAV6_ACEPA</name>
<evidence type="ECO:0000313" key="10">
    <source>
        <dbReference type="Proteomes" id="UP000093796"/>
    </source>
</evidence>
<dbReference type="GO" id="GO:0004563">
    <property type="term" value="F:beta-N-acetylhexosaminidase activity"/>
    <property type="evidence" value="ECO:0007669"/>
    <property type="project" value="UniProtKB-EC"/>
</dbReference>
<dbReference type="NCBIfam" id="TIGR01272">
    <property type="entry name" value="gluP"/>
    <property type="match status" value="1"/>
</dbReference>
<feature type="transmembrane region" description="Helical" evidence="8">
    <location>
        <begin position="329"/>
        <end position="349"/>
    </location>
</feature>
<accession>A0A1A0DAV6</accession>
<dbReference type="EMBL" id="LYUD01000109">
    <property type="protein sequence ID" value="OAZ71966.1"/>
    <property type="molecule type" value="Genomic_DNA"/>
</dbReference>
<dbReference type="PATRIC" id="fig|438.15.peg.2301"/>
<feature type="transmembrane region" description="Helical" evidence="8">
    <location>
        <begin position="88"/>
        <end position="106"/>
    </location>
</feature>
<dbReference type="GO" id="GO:0005354">
    <property type="term" value="F:galactose transmembrane transporter activity"/>
    <property type="evidence" value="ECO:0007669"/>
    <property type="project" value="InterPro"/>
</dbReference>
<evidence type="ECO:0000256" key="3">
    <source>
        <dbReference type="ARBA" id="ARBA00009120"/>
    </source>
</evidence>
<keyword evidence="9" id="KW-0378">Hydrolase</keyword>
<feature type="transmembrane region" description="Helical" evidence="8">
    <location>
        <begin position="241"/>
        <end position="266"/>
    </location>
</feature>
<dbReference type="InterPro" id="IPR050375">
    <property type="entry name" value="MFS_TsgA-like"/>
</dbReference>
<dbReference type="InterPro" id="IPR005964">
    <property type="entry name" value="Glc/Gal_transptr_bac"/>
</dbReference>
<feature type="transmembrane region" description="Helical" evidence="8">
    <location>
        <begin position="278"/>
        <end position="298"/>
    </location>
</feature>
<keyword evidence="4" id="KW-1003">Cell membrane</keyword>
<dbReference type="GO" id="GO:0055056">
    <property type="term" value="F:D-glucose transmembrane transporter activity"/>
    <property type="evidence" value="ECO:0007669"/>
    <property type="project" value="InterPro"/>
</dbReference>
<keyword evidence="9" id="KW-0326">Glycosidase</keyword>
<comment type="similarity">
    <text evidence="3">Belongs to the major facilitator superfamily. FHS transporter (TC 2.A.1.7) family.</text>
</comment>
<reference evidence="9 10" key="1">
    <citation type="submission" date="2016-05" db="EMBL/GenBank/DDBJ databases">
        <title>Genome sequencing of Acetobacter pasteurianus strain SRCM100623.</title>
        <authorList>
            <person name="Song Y.R."/>
        </authorList>
    </citation>
    <scope>NUCLEOTIDE SEQUENCE [LARGE SCALE GENOMIC DNA]</scope>
    <source>
        <strain evidence="9 10">SRCM100623</strain>
    </source>
</reference>
<dbReference type="SUPFAM" id="SSF103473">
    <property type="entry name" value="MFS general substrate transporter"/>
    <property type="match status" value="1"/>
</dbReference>
<dbReference type="AlphaFoldDB" id="A0A1A0DAV6"/>
<evidence type="ECO:0000313" key="9">
    <source>
        <dbReference type="EMBL" id="OAZ71966.1"/>
    </source>
</evidence>
<evidence type="ECO:0000256" key="7">
    <source>
        <dbReference type="ARBA" id="ARBA00023136"/>
    </source>
</evidence>
<evidence type="ECO:0000256" key="4">
    <source>
        <dbReference type="ARBA" id="ARBA00022475"/>
    </source>
</evidence>
<dbReference type="InterPro" id="IPR011701">
    <property type="entry name" value="MFS"/>
</dbReference>
<dbReference type="OrthoDB" id="9795150at2"/>
<feature type="transmembrane region" description="Helical" evidence="8">
    <location>
        <begin position="307"/>
        <end position="323"/>
    </location>
</feature>
<sequence length="424" mass="46103">MHNRTFWRAVSCPAGPYGWPPLVLVAILFFIIGFVTWLNGPLISFVKIAFSLDDISAFLVPFVFYISYFLFAIPAGRIVTKQGLRQSLIYALSIMTAGMIVTGQFMKVASYPGTLCGFLILGSGLALLQVAVNPYISFLGPVDRAAQRIAIMGICNKVGGILAPVALAAFAMPHVGDLPLVQRNSLLQKQFISTIYWPYIGMAALLALTTLYIKFSSLPDIKTPFSDNKEINAPMKFNPTLWFGVMAMFLYVGVEVLAGDAIGTYASGFHIPLNISSLFTSATLVCMLCGYLVGLICVPRVLSQERALVLSCFTGSALSLLAYMTHGYLSVACIALLGFSNSMIFPSLFPTVLNSTQNKTSFVSALLVMAYCGGGILPQCFVWLKSIIGFQAAFSTLSCICYFVISLFILCFSKKLHHKLLTAK</sequence>
<evidence type="ECO:0000256" key="2">
    <source>
        <dbReference type="ARBA" id="ARBA00004429"/>
    </source>
</evidence>
<dbReference type="Pfam" id="PF07690">
    <property type="entry name" value="MFS_1"/>
    <property type="match status" value="1"/>
</dbReference>
<dbReference type="GO" id="GO:0005886">
    <property type="term" value="C:plasma membrane"/>
    <property type="evidence" value="ECO:0007669"/>
    <property type="project" value="UniProtKB-SubCell"/>
</dbReference>
<feature type="transmembrane region" description="Helical" evidence="8">
    <location>
        <begin position="55"/>
        <end position="76"/>
    </location>
</feature>
<feature type="transmembrane region" description="Helical" evidence="8">
    <location>
        <begin position="154"/>
        <end position="175"/>
    </location>
</feature>
<feature type="transmembrane region" description="Helical" evidence="8">
    <location>
        <begin position="361"/>
        <end position="384"/>
    </location>
</feature>
<evidence type="ECO:0000256" key="8">
    <source>
        <dbReference type="SAM" id="Phobius"/>
    </source>
</evidence>
<comment type="subcellular location">
    <subcellularLocation>
        <location evidence="2">Cell inner membrane</location>
        <topology evidence="2">Multi-pass membrane protein</topology>
    </subcellularLocation>
</comment>
<protein>
    <submittedName>
        <fullName evidence="9">Beta-N-acetylhexosaminidase</fullName>
        <ecNumber evidence="9">3.2.1.52</ecNumber>
    </submittedName>
</protein>
<dbReference type="PANTHER" id="PTHR43702:SF12">
    <property type="entry name" value="N-ACETYL GLUCOSAMINE TRANSPORTER NAGP"/>
    <property type="match status" value="1"/>
</dbReference>
<dbReference type="InterPro" id="IPR036259">
    <property type="entry name" value="MFS_trans_sf"/>
</dbReference>
<comment type="function">
    <text evidence="1">Intake of glucose and galactose.</text>
</comment>
<dbReference type="GO" id="GO:1904659">
    <property type="term" value="P:D-glucose transmembrane transport"/>
    <property type="evidence" value="ECO:0007669"/>
    <property type="project" value="InterPro"/>
</dbReference>
<evidence type="ECO:0000256" key="5">
    <source>
        <dbReference type="ARBA" id="ARBA00022692"/>
    </source>
</evidence>
<feature type="transmembrane region" description="Helical" evidence="8">
    <location>
        <begin position="21"/>
        <end position="43"/>
    </location>
</feature>
<keyword evidence="7 8" id="KW-0472">Membrane</keyword>
<dbReference type="RefSeq" id="WP_064776251.1">
    <property type="nucleotide sequence ID" value="NZ_LYUD01000109.1"/>
</dbReference>
<comment type="caution">
    <text evidence="9">The sequence shown here is derived from an EMBL/GenBank/DDBJ whole genome shotgun (WGS) entry which is preliminary data.</text>
</comment>
<organism evidence="9 10">
    <name type="scientific">Acetobacter pasteurianus</name>
    <name type="common">Acetobacter turbidans</name>
    <dbReference type="NCBI Taxonomy" id="438"/>
    <lineage>
        <taxon>Bacteria</taxon>
        <taxon>Pseudomonadati</taxon>
        <taxon>Pseudomonadota</taxon>
        <taxon>Alphaproteobacteria</taxon>
        <taxon>Acetobacterales</taxon>
        <taxon>Acetobacteraceae</taxon>
        <taxon>Acetobacter</taxon>
    </lineage>
</organism>
<feature type="transmembrane region" description="Helical" evidence="8">
    <location>
        <begin position="118"/>
        <end position="142"/>
    </location>
</feature>
<gene>
    <name evidence="9" type="ORF">SRCM100623_02069</name>
</gene>
<feature type="transmembrane region" description="Helical" evidence="8">
    <location>
        <begin position="195"/>
        <end position="213"/>
    </location>
</feature>
<dbReference type="Proteomes" id="UP000093796">
    <property type="component" value="Unassembled WGS sequence"/>
</dbReference>
<proteinExistence type="inferred from homology"/>
<evidence type="ECO:0000256" key="1">
    <source>
        <dbReference type="ARBA" id="ARBA00003321"/>
    </source>
</evidence>